<dbReference type="EMBL" id="CP023328">
    <property type="protein sequence ID" value="ATY67185.1"/>
    <property type="molecule type" value="Genomic_DNA"/>
</dbReference>
<organism evidence="3 4">
    <name type="scientific">Cordyceps militaris</name>
    <name type="common">Caterpillar fungus</name>
    <name type="synonym">Clavaria militaris</name>
    <dbReference type="NCBI Taxonomy" id="73501"/>
    <lineage>
        <taxon>Eukaryota</taxon>
        <taxon>Fungi</taxon>
        <taxon>Dikarya</taxon>
        <taxon>Ascomycota</taxon>
        <taxon>Pezizomycotina</taxon>
        <taxon>Sordariomycetes</taxon>
        <taxon>Hypocreomycetidae</taxon>
        <taxon>Hypocreales</taxon>
        <taxon>Cordycipitaceae</taxon>
        <taxon>Cordyceps</taxon>
    </lineage>
</organism>
<evidence type="ECO:0000259" key="2">
    <source>
        <dbReference type="Pfam" id="PF25486"/>
    </source>
</evidence>
<evidence type="ECO:0000256" key="1">
    <source>
        <dbReference type="SAM" id="MobiDB-lite"/>
    </source>
</evidence>
<dbReference type="Pfam" id="PF25486">
    <property type="entry name" value="DUF7909"/>
    <property type="match status" value="1"/>
</dbReference>
<dbReference type="Proteomes" id="UP000323067">
    <property type="component" value="Chromosome i"/>
</dbReference>
<reference evidence="3 4" key="1">
    <citation type="journal article" date="2017" name="BMC Genomics">
        <title>Chromosome level assembly and secondary metabolite potential of the parasitic fungus Cordyceps militaris.</title>
        <authorList>
            <person name="Kramer G.J."/>
            <person name="Nodwell J.R."/>
        </authorList>
    </citation>
    <scope>NUCLEOTIDE SEQUENCE [LARGE SCALE GENOMIC DNA]</scope>
    <source>
        <strain evidence="3 4">ATCC 34164</strain>
    </source>
</reference>
<dbReference type="OrthoDB" id="5985073at2759"/>
<dbReference type="InterPro" id="IPR057231">
    <property type="entry name" value="DUF7909"/>
</dbReference>
<protein>
    <submittedName>
        <fullName evidence="3">Carbohydrate-binding WSC domain</fullName>
    </submittedName>
</protein>
<dbReference type="VEuPathDB" id="FungiDB:CCM_09234"/>
<feature type="region of interest" description="Disordered" evidence="1">
    <location>
        <begin position="14"/>
        <end position="48"/>
    </location>
</feature>
<evidence type="ECO:0000313" key="4">
    <source>
        <dbReference type="Proteomes" id="UP000323067"/>
    </source>
</evidence>
<dbReference type="AlphaFoldDB" id="A0A2H4SVP6"/>
<gene>
    <name evidence="3" type="ORF">A9K55_000372</name>
</gene>
<proteinExistence type="predicted"/>
<dbReference type="VEuPathDB" id="FungiDB:A9K55_000372"/>
<accession>A0A2H4SVP6</accession>
<name>A0A2H4SVP6_CORMI</name>
<sequence length="298" mass="31751">MILNAWLMRSIAGQNGAVPPPGPEGSQLDQSRPPPPGPGGRPVAENAGLPKEGWDLHIACKLGAGELNWCNVVQSTAHGGPVSRDKTQASSLYFETVLGQLRKISIIAMWFTRVLLAVSSAAAALGCTLPTDTPSTNIPQGFAIQVQNASYPVIHNRLINQWSAGGGDQHLYLSPAGNATGATLTLVAGVITQPNGGKVIRAVINGEYTAFDNTTKMFMTERGDPRGIFDVRYGCNPDTDKVQTELVFKERSGVTGGHLCFRLAAGNRHECRYSPPGNTLVDLPNQLCIKVTLVVVRT</sequence>
<feature type="domain" description="DUF7909" evidence="2">
    <location>
        <begin position="128"/>
        <end position="297"/>
    </location>
</feature>
<evidence type="ECO:0000313" key="3">
    <source>
        <dbReference type="EMBL" id="ATY67185.1"/>
    </source>
</evidence>